<feature type="transmembrane region" description="Helical" evidence="1">
    <location>
        <begin position="285"/>
        <end position="305"/>
    </location>
</feature>
<keyword evidence="1" id="KW-0812">Transmembrane</keyword>
<accession>A0ABT2Z5R5</accession>
<evidence type="ECO:0000313" key="2">
    <source>
        <dbReference type="EMBL" id="MCV2866489.1"/>
    </source>
</evidence>
<feature type="transmembrane region" description="Helical" evidence="1">
    <location>
        <begin position="202"/>
        <end position="221"/>
    </location>
</feature>
<comment type="caution">
    <text evidence="2">The sequence shown here is derived from an EMBL/GenBank/DDBJ whole genome shotgun (WGS) entry which is preliminary data.</text>
</comment>
<protein>
    <recommendedName>
        <fullName evidence="4">Glycosyltransferase RgtA/B/C/D-like domain-containing protein</fullName>
    </recommendedName>
</protein>
<organism evidence="2 3">
    <name type="scientific">Albidovulum sediminicola</name>
    <dbReference type="NCBI Taxonomy" id="2984331"/>
    <lineage>
        <taxon>Bacteria</taxon>
        <taxon>Pseudomonadati</taxon>
        <taxon>Pseudomonadota</taxon>
        <taxon>Alphaproteobacteria</taxon>
        <taxon>Rhodobacterales</taxon>
        <taxon>Paracoccaceae</taxon>
        <taxon>Albidovulum</taxon>
    </lineage>
</organism>
<keyword evidence="1" id="KW-1133">Transmembrane helix</keyword>
<keyword evidence="3" id="KW-1185">Reference proteome</keyword>
<dbReference type="Proteomes" id="UP001652503">
    <property type="component" value="Unassembled WGS sequence"/>
</dbReference>
<evidence type="ECO:0000256" key="1">
    <source>
        <dbReference type="SAM" id="Phobius"/>
    </source>
</evidence>
<gene>
    <name evidence="2" type="ORF">OE647_17360</name>
</gene>
<feature type="transmembrane region" description="Helical" evidence="1">
    <location>
        <begin position="115"/>
        <end position="135"/>
    </location>
</feature>
<evidence type="ECO:0000313" key="3">
    <source>
        <dbReference type="Proteomes" id="UP001652503"/>
    </source>
</evidence>
<feature type="transmembrane region" description="Helical" evidence="1">
    <location>
        <begin position="142"/>
        <end position="159"/>
    </location>
</feature>
<feature type="transmembrane region" description="Helical" evidence="1">
    <location>
        <begin position="249"/>
        <end position="273"/>
    </location>
</feature>
<evidence type="ECO:0008006" key="4">
    <source>
        <dbReference type="Google" id="ProtNLM"/>
    </source>
</evidence>
<sequence>MQASASRLPAICALSAAGGFLLWQALSYDRAGVFEYPLDDVYIHLAMARGIAEGTYGINPGEPASAASSVLYPLLLLPFPGTALQRLLPLFWNFAGLIALAWLFGALIARSGASRGLGIFLALVAPFALNMPGVAALGMEHTLHALAVMILLTGFWRYLSTDKIGLALVAGAVLSPLFRFEGLALSLAVAGVLALRGRIRAAIALGLAVIVPVALFALFLMSQGLDPLPSSVLAKIGGKYGGFDPFLRLYANVLGNGGYVAASAYVLALIALLHPAVRKDNRLSMFAMAVWLAATAHMLVGQVGWLGRYEHYYLVMIGAVLVMALPRFGAVLRWMTVAALLVGAGYHAVSAWNDYIWTARSVHLQQRQMARLAELMPGEEAAVNDIGWMAWQRSGPVLDLWGLASAETRRARTQGPGGLPAPEWAAEIVARHGARYAMIYDDWIGDGIGSQWRLVAKLRMINPQGQLGGYQVSIYATDPGFEPALRDAVRKLAPDLPKDAELTEVGAIE</sequence>
<proteinExistence type="predicted"/>
<keyword evidence="1" id="KW-0472">Membrane</keyword>
<reference evidence="2 3" key="1">
    <citation type="submission" date="2022-10" db="EMBL/GenBank/DDBJ databases">
        <title>Defluviimonas sp. nov., isolated from ocean surface water.</title>
        <authorList>
            <person name="He W."/>
            <person name="Wang L."/>
            <person name="Zhang D.-F."/>
        </authorList>
    </citation>
    <scope>NUCLEOTIDE SEQUENCE [LARGE SCALE GENOMIC DNA]</scope>
    <source>
        <strain evidence="2 3">WL0075</strain>
    </source>
</reference>
<name>A0ABT2Z5R5_9RHOB</name>
<dbReference type="EMBL" id="JAOWLA010000019">
    <property type="protein sequence ID" value="MCV2866489.1"/>
    <property type="molecule type" value="Genomic_DNA"/>
</dbReference>
<feature type="transmembrane region" description="Helical" evidence="1">
    <location>
        <begin position="90"/>
        <end position="109"/>
    </location>
</feature>
<feature type="transmembrane region" description="Helical" evidence="1">
    <location>
        <begin position="311"/>
        <end position="330"/>
    </location>
</feature>